<dbReference type="Pfam" id="PF10387">
    <property type="entry name" value="DUF2442"/>
    <property type="match status" value="1"/>
</dbReference>
<proteinExistence type="predicted"/>
<gene>
    <name evidence="1" type="ORF">MIN45_P0332</name>
</gene>
<dbReference type="InterPro" id="IPR036782">
    <property type="entry name" value="NE0471-like_N"/>
</dbReference>
<dbReference type="InterPro" id="IPR018841">
    <property type="entry name" value="DUF2442"/>
</dbReference>
<dbReference type="KEGG" id="meiy:MIN45_P0332"/>
<organism evidence="1 2">
    <name type="scientific">Methylomarinovum tepidoasis</name>
    <dbReference type="NCBI Taxonomy" id="2840183"/>
    <lineage>
        <taxon>Bacteria</taxon>
        <taxon>Pseudomonadati</taxon>
        <taxon>Pseudomonadota</taxon>
        <taxon>Gammaproteobacteria</taxon>
        <taxon>Methylococcales</taxon>
        <taxon>Methylothermaceae</taxon>
        <taxon>Methylomarinovum</taxon>
    </lineage>
</organism>
<dbReference type="AlphaFoldDB" id="A0AAU9BWI3"/>
<dbReference type="EMBL" id="AP024718">
    <property type="protein sequence ID" value="BCX87965.1"/>
    <property type="molecule type" value="Genomic_DNA"/>
</dbReference>
<keyword evidence="2" id="KW-1185">Reference proteome</keyword>
<dbReference type="SUPFAM" id="SSF143880">
    <property type="entry name" value="NE0471 N-terminal domain-like"/>
    <property type="match status" value="1"/>
</dbReference>
<evidence type="ECO:0000313" key="1">
    <source>
        <dbReference type="EMBL" id="BCX87965.1"/>
    </source>
</evidence>
<name>A0AAU9BWI3_9GAMM</name>
<protein>
    <recommendedName>
        <fullName evidence="3">DUF2442 domain-containing protein</fullName>
    </recommendedName>
</protein>
<evidence type="ECO:0008006" key="3">
    <source>
        <dbReference type="Google" id="ProtNLM"/>
    </source>
</evidence>
<reference evidence="2" key="1">
    <citation type="journal article" date="2024" name="Int. J. Syst. Evol. Microbiol.">
        <title>Methylomarinovum tepidoasis sp. nov., a moderately thermophilic methanotroph of the family Methylothermaceae isolated from a deep-sea hydrothermal field.</title>
        <authorList>
            <person name="Hirayama H."/>
            <person name="Takaki Y."/>
            <person name="Abe M."/>
            <person name="Miyazaki M."/>
            <person name="Uematsu K."/>
            <person name="Matsui Y."/>
            <person name="Takai K."/>
        </authorList>
    </citation>
    <scope>NUCLEOTIDE SEQUENCE [LARGE SCALE GENOMIC DNA]</scope>
    <source>
        <strain evidence="2">IN45</strain>
    </source>
</reference>
<accession>A0AAU9BWI3</accession>
<dbReference type="Proteomes" id="UP001321450">
    <property type="component" value="Chromosome"/>
</dbReference>
<evidence type="ECO:0000313" key="2">
    <source>
        <dbReference type="Proteomes" id="UP001321450"/>
    </source>
</evidence>
<sequence length="89" mass="10431">MNRIPRITAVEPCEDFRLKVIFTDGSVRLYDVRPLLELPAFRRLQDPDFFRQVRIEPGGYAVSWNDEADISEYELWRHGVPLSSREHAA</sequence>
<dbReference type="Gene3D" id="3.30.2020.10">
    <property type="entry name" value="NE0471-like N-terminal domain"/>
    <property type="match status" value="1"/>
</dbReference>